<protein>
    <submittedName>
        <fullName evidence="1">Uncharacterized protein</fullName>
    </submittedName>
</protein>
<dbReference type="AlphaFoldDB" id="A0A4S2MRJ1"/>
<keyword evidence="2" id="KW-1185">Reference proteome</keyword>
<evidence type="ECO:0000313" key="2">
    <source>
        <dbReference type="Proteomes" id="UP000298138"/>
    </source>
</evidence>
<name>A0A4S2MRJ1_9PEZI</name>
<reference evidence="1 2" key="1">
    <citation type="submission" date="2019-04" db="EMBL/GenBank/DDBJ databases">
        <title>Comparative genomics and transcriptomics to analyze fruiting body development in filamentous ascomycetes.</title>
        <authorList>
            <consortium name="DOE Joint Genome Institute"/>
            <person name="Lutkenhaus R."/>
            <person name="Traeger S."/>
            <person name="Breuer J."/>
            <person name="Kuo A."/>
            <person name="Lipzen A."/>
            <person name="Pangilinan J."/>
            <person name="Dilworth D."/>
            <person name="Sandor L."/>
            <person name="Poggeler S."/>
            <person name="Barry K."/>
            <person name="Grigoriev I.V."/>
            <person name="Nowrousian M."/>
        </authorList>
    </citation>
    <scope>NUCLEOTIDE SEQUENCE [LARGE SCALE GENOMIC DNA]</scope>
    <source>
        <strain evidence="1 2">CBS 389.68</strain>
    </source>
</reference>
<evidence type="ECO:0000313" key="1">
    <source>
        <dbReference type="EMBL" id="TGZ77748.1"/>
    </source>
</evidence>
<gene>
    <name evidence="1" type="ORF">EX30DRAFT_343815</name>
</gene>
<dbReference type="Proteomes" id="UP000298138">
    <property type="component" value="Unassembled WGS sequence"/>
</dbReference>
<accession>A0A4S2MRJ1</accession>
<dbReference type="EMBL" id="ML220149">
    <property type="protein sequence ID" value="TGZ77748.1"/>
    <property type="molecule type" value="Genomic_DNA"/>
</dbReference>
<organism evidence="1 2">
    <name type="scientific">Ascodesmis nigricans</name>
    <dbReference type="NCBI Taxonomy" id="341454"/>
    <lineage>
        <taxon>Eukaryota</taxon>
        <taxon>Fungi</taxon>
        <taxon>Dikarya</taxon>
        <taxon>Ascomycota</taxon>
        <taxon>Pezizomycotina</taxon>
        <taxon>Pezizomycetes</taxon>
        <taxon>Pezizales</taxon>
        <taxon>Ascodesmidaceae</taxon>
        <taxon>Ascodesmis</taxon>
    </lineage>
</organism>
<sequence length="93" mass="10903">MSEKTSTKLSEQMCKTYAPAGSFPSSVRCCKCPDLMAPHSDWDLEQCPKHGNRFIEYLEWQCWACYAWQDGDWELCTDCNYPYGPECVTEWRE</sequence>
<proteinExistence type="predicted"/>
<dbReference type="InParanoid" id="A0A4S2MRJ1"/>